<accession>A0ABV9EDU6</accession>
<dbReference type="InterPro" id="IPR036278">
    <property type="entry name" value="Sialidase_sf"/>
</dbReference>
<feature type="signal peptide" evidence="1">
    <location>
        <begin position="1"/>
        <end position="27"/>
    </location>
</feature>
<dbReference type="EMBL" id="JBHSFN010000007">
    <property type="protein sequence ID" value="MFC4586978.1"/>
    <property type="molecule type" value="Genomic_DNA"/>
</dbReference>
<sequence>MTWRRARVACLLLVAVLFPAGSLTATAARPDVGAWTLVPSRALVVSGPPLNPDLVVRGGPGLVAVGHTATPGGTRTDSWRSADGRHWSAGRLGDLTSRPRQATWITGLASVAGEVVAVGTTTEMGAAGPTTRAVAWRSADGDSWSPMPDLPIRAGVTYRHPGLAAHAGEVYALAAQQDVSRASGGGWRPVDTGVSGKCSYESLQDGDAAFGPVLVGACADPAANAGSRASLVALNGTGPPREMATGMDIDAVESVATSGTVTVAAGYKYVDRHVGNGSEDGQAIDSGYVRSTGGGGWSRFAPFPVAGGMVLGGVRRVVAIGSLFLATGAAVNDAGAEVPAVWTSEDGGRTWRMRALPGFAENGWIDLAAATAGHIVIPARYGYGPSSTAGLFLNTPG</sequence>
<comment type="caution">
    <text evidence="2">The sequence shown here is derived from an EMBL/GenBank/DDBJ whole genome shotgun (WGS) entry which is preliminary data.</text>
</comment>
<evidence type="ECO:0008006" key="4">
    <source>
        <dbReference type="Google" id="ProtNLM"/>
    </source>
</evidence>
<dbReference type="RefSeq" id="WP_262847000.1">
    <property type="nucleotide sequence ID" value="NZ_JANZYP010000055.1"/>
</dbReference>
<gene>
    <name evidence="2" type="ORF">ACFO8L_12880</name>
</gene>
<dbReference type="Proteomes" id="UP001595891">
    <property type="component" value="Unassembled WGS sequence"/>
</dbReference>
<dbReference type="SUPFAM" id="SSF50939">
    <property type="entry name" value="Sialidases"/>
    <property type="match status" value="2"/>
</dbReference>
<evidence type="ECO:0000313" key="2">
    <source>
        <dbReference type="EMBL" id="MFC4586978.1"/>
    </source>
</evidence>
<evidence type="ECO:0000256" key="1">
    <source>
        <dbReference type="SAM" id="SignalP"/>
    </source>
</evidence>
<protein>
    <recommendedName>
        <fullName evidence="4">Exo-alpha-sialidase</fullName>
    </recommendedName>
</protein>
<evidence type="ECO:0000313" key="3">
    <source>
        <dbReference type="Proteomes" id="UP001595891"/>
    </source>
</evidence>
<keyword evidence="3" id="KW-1185">Reference proteome</keyword>
<proteinExistence type="predicted"/>
<reference evidence="3" key="1">
    <citation type="journal article" date="2019" name="Int. J. Syst. Evol. Microbiol.">
        <title>The Global Catalogue of Microorganisms (GCM) 10K type strain sequencing project: providing services to taxonomists for standard genome sequencing and annotation.</title>
        <authorList>
            <consortium name="The Broad Institute Genomics Platform"/>
            <consortium name="The Broad Institute Genome Sequencing Center for Infectious Disease"/>
            <person name="Wu L."/>
            <person name="Ma J."/>
        </authorList>
    </citation>
    <scope>NUCLEOTIDE SEQUENCE [LARGE SCALE GENOMIC DNA]</scope>
    <source>
        <strain evidence="3">CCUG 49560</strain>
    </source>
</reference>
<feature type="chain" id="PRO_5045809862" description="Exo-alpha-sialidase" evidence="1">
    <location>
        <begin position="28"/>
        <end position="397"/>
    </location>
</feature>
<organism evidence="2 3">
    <name type="scientific">Sphaerisporangium corydalis</name>
    <dbReference type="NCBI Taxonomy" id="1441875"/>
    <lineage>
        <taxon>Bacteria</taxon>
        <taxon>Bacillati</taxon>
        <taxon>Actinomycetota</taxon>
        <taxon>Actinomycetes</taxon>
        <taxon>Streptosporangiales</taxon>
        <taxon>Streptosporangiaceae</taxon>
        <taxon>Sphaerisporangium</taxon>
    </lineage>
</organism>
<keyword evidence="1" id="KW-0732">Signal</keyword>
<name>A0ABV9EDU6_9ACTN</name>